<evidence type="ECO:0000256" key="2">
    <source>
        <dbReference type="ARBA" id="ARBA00022801"/>
    </source>
</evidence>
<sequence length="520" mass="52998">MPSFLDLGVPARLAAVLAADGKTEPFAIQRDTLPDALAGRDVLGRGRTGSGKTIAFSLPLVARLSDGVRSTSGRPRGLVLAPTRELATQIAATIKPLADASGLTVTTVFGGVSQRPQEQALKAGVDIVVACPGRLEDLMKQGVVKLDRVEITVLDEADHMADLGFLPGVTRILAATPQGGQRMLFSATLDRGVDTLVKRFLQNEVLHEVDEASVPQGVMTHRVFLVPTTEEKTELVRHLASGHGRRILFTRTKHQAKKLAKQLTASGIPAVDLHGNLGQNARERNLAAFGAEPSKGGVRVLVATDVAARGVHVDEVELVVHVDPPMEHKAYLHRSGRTARAGAEGTVVTVALDAQRRDVTDLLRQARITAPLEQVSAASATVIELVGEPAPKVKPVVVAQPARGGSGSQGGRGGSSRGGASGDSGSGGRSGSASRSGAAGGSGSAGRSGSAGGRAGAQGGSQGGRAGAPVKAGTPAGQTSRGGAANGSNGQKTDGGAPARRRRGGRGRGGAASGPRPAAR</sequence>
<dbReference type="EC" id="3.6.4.-" evidence="9"/>
<feature type="region of interest" description="Disordered" evidence="6">
    <location>
        <begin position="400"/>
        <end position="520"/>
    </location>
</feature>
<organism evidence="9 10">
    <name type="scientific">Microbacterium candidum</name>
    <dbReference type="NCBI Taxonomy" id="3041922"/>
    <lineage>
        <taxon>Bacteria</taxon>
        <taxon>Bacillati</taxon>
        <taxon>Actinomycetota</taxon>
        <taxon>Actinomycetes</taxon>
        <taxon>Micrococcales</taxon>
        <taxon>Microbacteriaceae</taxon>
        <taxon>Microbacterium</taxon>
    </lineage>
</organism>
<feature type="compositionally biased region" description="Gly residues" evidence="6">
    <location>
        <begin position="438"/>
        <end position="466"/>
    </location>
</feature>
<dbReference type="PROSITE" id="PS51192">
    <property type="entry name" value="HELICASE_ATP_BIND_1"/>
    <property type="match status" value="1"/>
</dbReference>
<dbReference type="Proteomes" id="UP001235064">
    <property type="component" value="Unassembled WGS sequence"/>
</dbReference>
<proteinExistence type="inferred from homology"/>
<dbReference type="PROSITE" id="PS51194">
    <property type="entry name" value="HELICASE_CTER"/>
    <property type="match status" value="1"/>
</dbReference>
<dbReference type="SUPFAM" id="SSF52540">
    <property type="entry name" value="P-loop containing nucleoside triphosphate hydrolases"/>
    <property type="match status" value="1"/>
</dbReference>
<dbReference type="PANTHER" id="PTHR47959:SF13">
    <property type="entry name" value="ATP-DEPENDENT RNA HELICASE RHLE"/>
    <property type="match status" value="1"/>
</dbReference>
<dbReference type="InterPro" id="IPR001650">
    <property type="entry name" value="Helicase_C-like"/>
</dbReference>
<dbReference type="InterPro" id="IPR014001">
    <property type="entry name" value="Helicase_ATP-bd"/>
</dbReference>
<dbReference type="EMBL" id="JASXSZ010000002">
    <property type="protein sequence ID" value="MDL9979428.1"/>
    <property type="molecule type" value="Genomic_DNA"/>
</dbReference>
<dbReference type="InterPro" id="IPR027417">
    <property type="entry name" value="P-loop_NTPase"/>
</dbReference>
<dbReference type="CDD" id="cd00268">
    <property type="entry name" value="DEADc"/>
    <property type="match status" value="1"/>
</dbReference>
<keyword evidence="4" id="KW-0067">ATP-binding</keyword>
<evidence type="ECO:0000256" key="3">
    <source>
        <dbReference type="ARBA" id="ARBA00022806"/>
    </source>
</evidence>
<evidence type="ECO:0000256" key="6">
    <source>
        <dbReference type="SAM" id="MobiDB-lite"/>
    </source>
</evidence>
<evidence type="ECO:0000256" key="4">
    <source>
        <dbReference type="ARBA" id="ARBA00022840"/>
    </source>
</evidence>
<dbReference type="SMART" id="SM00490">
    <property type="entry name" value="HELICc"/>
    <property type="match status" value="1"/>
</dbReference>
<evidence type="ECO:0000259" key="7">
    <source>
        <dbReference type="PROSITE" id="PS51192"/>
    </source>
</evidence>
<comment type="caution">
    <text evidence="9">The sequence shown here is derived from an EMBL/GenBank/DDBJ whole genome shotgun (WGS) entry which is preliminary data.</text>
</comment>
<dbReference type="GO" id="GO:0016787">
    <property type="term" value="F:hydrolase activity"/>
    <property type="evidence" value="ECO:0007669"/>
    <property type="project" value="UniProtKB-KW"/>
</dbReference>
<dbReference type="Pfam" id="PF00271">
    <property type="entry name" value="Helicase_C"/>
    <property type="match status" value="1"/>
</dbReference>
<evidence type="ECO:0000313" key="10">
    <source>
        <dbReference type="Proteomes" id="UP001235064"/>
    </source>
</evidence>
<feature type="compositionally biased region" description="Polar residues" evidence="6">
    <location>
        <begin position="476"/>
        <end position="492"/>
    </location>
</feature>
<dbReference type="SMART" id="SM00487">
    <property type="entry name" value="DEXDc"/>
    <property type="match status" value="1"/>
</dbReference>
<accession>A0ABT7MY95</accession>
<feature type="domain" description="Helicase ATP-binding" evidence="7">
    <location>
        <begin position="33"/>
        <end position="207"/>
    </location>
</feature>
<dbReference type="Gene3D" id="3.40.50.300">
    <property type="entry name" value="P-loop containing nucleotide triphosphate hydrolases"/>
    <property type="match status" value="2"/>
</dbReference>
<dbReference type="InterPro" id="IPR011545">
    <property type="entry name" value="DEAD/DEAH_box_helicase_dom"/>
</dbReference>
<keyword evidence="3 9" id="KW-0347">Helicase</keyword>
<keyword evidence="2 9" id="KW-0378">Hydrolase</keyword>
<dbReference type="Pfam" id="PF00270">
    <property type="entry name" value="DEAD"/>
    <property type="match status" value="1"/>
</dbReference>
<feature type="domain" description="Helicase C-terminal" evidence="8">
    <location>
        <begin position="231"/>
        <end position="383"/>
    </location>
</feature>
<dbReference type="RefSeq" id="WP_286288305.1">
    <property type="nucleotide sequence ID" value="NZ_JASXSZ010000002.1"/>
</dbReference>
<keyword evidence="1" id="KW-0547">Nucleotide-binding</keyword>
<gene>
    <name evidence="9" type="ORF">QSV35_08775</name>
</gene>
<evidence type="ECO:0000256" key="1">
    <source>
        <dbReference type="ARBA" id="ARBA00022741"/>
    </source>
</evidence>
<protein>
    <submittedName>
        <fullName evidence="9">DEAD/DEAH box helicase</fullName>
        <ecNumber evidence="9">3.6.4.-</ecNumber>
    </submittedName>
</protein>
<feature type="compositionally biased region" description="Gly residues" evidence="6">
    <location>
        <begin position="404"/>
        <end position="430"/>
    </location>
</feature>
<dbReference type="InterPro" id="IPR044742">
    <property type="entry name" value="DEAD/DEAH_RhlB"/>
</dbReference>
<dbReference type="InterPro" id="IPR050079">
    <property type="entry name" value="DEAD_box_RNA_helicase"/>
</dbReference>
<evidence type="ECO:0000313" key="9">
    <source>
        <dbReference type="EMBL" id="MDL9979428.1"/>
    </source>
</evidence>
<evidence type="ECO:0000256" key="5">
    <source>
        <dbReference type="ARBA" id="ARBA00038437"/>
    </source>
</evidence>
<reference evidence="9 10" key="1">
    <citation type="submission" date="2023-06" db="EMBL/GenBank/DDBJ databases">
        <title>Microbacterium sp. nov., isolated from a waste landfill.</title>
        <authorList>
            <person name="Wen W."/>
        </authorList>
    </citation>
    <scope>NUCLEOTIDE SEQUENCE [LARGE SCALE GENOMIC DNA]</scope>
    <source>
        <strain evidence="9 10">ASV49</strain>
    </source>
</reference>
<dbReference type="GO" id="GO:0004386">
    <property type="term" value="F:helicase activity"/>
    <property type="evidence" value="ECO:0007669"/>
    <property type="project" value="UniProtKB-KW"/>
</dbReference>
<comment type="similarity">
    <text evidence="5">Belongs to the DEAD box helicase family.</text>
</comment>
<dbReference type="CDD" id="cd18787">
    <property type="entry name" value="SF2_C_DEAD"/>
    <property type="match status" value="1"/>
</dbReference>
<name>A0ABT7MY95_9MICO</name>
<evidence type="ECO:0000259" key="8">
    <source>
        <dbReference type="PROSITE" id="PS51194"/>
    </source>
</evidence>
<keyword evidence="10" id="KW-1185">Reference proteome</keyword>
<dbReference type="PANTHER" id="PTHR47959">
    <property type="entry name" value="ATP-DEPENDENT RNA HELICASE RHLE-RELATED"/>
    <property type="match status" value="1"/>
</dbReference>